<evidence type="ECO:0000313" key="6">
    <source>
        <dbReference type="Proteomes" id="UP000502248"/>
    </source>
</evidence>
<dbReference type="RefSeq" id="WP_169284137.1">
    <property type="nucleotide sequence ID" value="NZ_CP051680.1"/>
</dbReference>
<reference evidence="5 6" key="1">
    <citation type="submission" date="2020-04" db="EMBL/GenBank/DDBJ databases">
        <title>Genome sequencing of novel species.</title>
        <authorList>
            <person name="Heo J."/>
            <person name="Kim S.-J."/>
            <person name="Kim J.-S."/>
            <person name="Hong S.-B."/>
            <person name="Kwon S.-W."/>
        </authorList>
    </citation>
    <scope>NUCLEOTIDE SEQUENCE [LARGE SCALE GENOMIC DNA]</scope>
    <source>
        <strain evidence="5 6">MFER-1</strain>
    </source>
</reference>
<evidence type="ECO:0000256" key="3">
    <source>
        <dbReference type="ARBA" id="ARBA00022801"/>
    </source>
</evidence>
<dbReference type="NCBIfam" id="TIGR01543">
    <property type="entry name" value="proheadase_HK97"/>
    <property type="match status" value="1"/>
</dbReference>
<accession>A0A7Z2VRN0</accession>
<dbReference type="InterPro" id="IPR054613">
    <property type="entry name" value="Peptidase_S78_dom"/>
</dbReference>
<evidence type="ECO:0000256" key="2">
    <source>
        <dbReference type="ARBA" id="ARBA00022670"/>
    </source>
</evidence>
<name>A0A7Z2VRN0_9BACL</name>
<dbReference type="KEGG" id="cheb:HH215_35030"/>
<sequence length="214" mass="23536">MKNKTLPQGMERERRSFAVPDLRADGGDGIIQGHAAVFGQEANIGGWFLEIIERGAFDKTDFKDVVMSFNHNLQQIPLARSRNNNENSTLQLSVDDAGLFTRATLDTENNSEARSLYSAIGRGDISGMSFIFSVRASGVFWEGLDTELPIRRIKDIARVYEVSAVSFPAYAGTDIQARDAQALESARAALESARSGLVSPKNELELLKAKLNLR</sequence>
<keyword evidence="1" id="KW-1188">Viral release from host cell</keyword>
<evidence type="ECO:0000259" key="4">
    <source>
        <dbReference type="Pfam" id="PF04586"/>
    </source>
</evidence>
<evidence type="ECO:0000256" key="1">
    <source>
        <dbReference type="ARBA" id="ARBA00022612"/>
    </source>
</evidence>
<proteinExistence type="predicted"/>
<organism evidence="5 6">
    <name type="scientific">Cohnella herbarum</name>
    <dbReference type="NCBI Taxonomy" id="2728023"/>
    <lineage>
        <taxon>Bacteria</taxon>
        <taxon>Bacillati</taxon>
        <taxon>Bacillota</taxon>
        <taxon>Bacilli</taxon>
        <taxon>Bacillales</taxon>
        <taxon>Paenibacillaceae</taxon>
        <taxon>Cohnella</taxon>
    </lineage>
</organism>
<dbReference type="GO" id="GO:0006508">
    <property type="term" value="P:proteolysis"/>
    <property type="evidence" value="ECO:0007669"/>
    <property type="project" value="UniProtKB-KW"/>
</dbReference>
<dbReference type="Proteomes" id="UP000502248">
    <property type="component" value="Chromosome"/>
</dbReference>
<evidence type="ECO:0000313" key="5">
    <source>
        <dbReference type="EMBL" id="QJD87895.1"/>
    </source>
</evidence>
<dbReference type="AlphaFoldDB" id="A0A7Z2VRN0"/>
<dbReference type="GO" id="GO:0008233">
    <property type="term" value="F:peptidase activity"/>
    <property type="evidence" value="ECO:0007669"/>
    <property type="project" value="UniProtKB-KW"/>
</dbReference>
<feature type="domain" description="Prohead serine protease" evidence="4">
    <location>
        <begin position="25"/>
        <end position="180"/>
    </location>
</feature>
<dbReference type="Pfam" id="PF04586">
    <property type="entry name" value="Peptidase_S78"/>
    <property type="match status" value="1"/>
</dbReference>
<gene>
    <name evidence="5" type="ORF">HH215_35030</name>
</gene>
<keyword evidence="3" id="KW-0378">Hydrolase</keyword>
<dbReference type="EMBL" id="CP051680">
    <property type="protein sequence ID" value="QJD87895.1"/>
    <property type="molecule type" value="Genomic_DNA"/>
</dbReference>
<protein>
    <submittedName>
        <fullName evidence="5">HK97 family phage prohead protease</fullName>
    </submittedName>
</protein>
<keyword evidence="2 5" id="KW-0645">Protease</keyword>
<keyword evidence="6" id="KW-1185">Reference proteome</keyword>
<dbReference type="InterPro" id="IPR006433">
    <property type="entry name" value="Prohead_protease"/>
</dbReference>